<dbReference type="Proteomes" id="UP001155500">
    <property type="component" value="Unassembled WGS sequence"/>
</dbReference>
<evidence type="ECO:0000313" key="2">
    <source>
        <dbReference type="EMBL" id="MDG6895168.1"/>
    </source>
</evidence>
<dbReference type="EMBL" id="LWID01000001">
    <property type="protein sequence ID" value="MDG6895168.1"/>
    <property type="molecule type" value="Genomic_DNA"/>
</dbReference>
<comment type="similarity">
    <text evidence="1">Belongs to the ComF/GntX family.</text>
</comment>
<dbReference type="InterPro" id="IPR051910">
    <property type="entry name" value="ComF/GntX_DNA_util-trans"/>
</dbReference>
<dbReference type="InterPro" id="IPR000836">
    <property type="entry name" value="PRTase_dom"/>
</dbReference>
<evidence type="ECO:0000313" key="3">
    <source>
        <dbReference type="Proteomes" id="UP001155500"/>
    </source>
</evidence>
<gene>
    <name evidence="2" type="ORF">A6A20_05925</name>
</gene>
<dbReference type="RefSeq" id="WP_279572595.1">
    <property type="nucleotide sequence ID" value="NZ_LWID01000001.1"/>
</dbReference>
<sequence>MNIWGFRCLQCQRLLHIGHHGICSRCYKSIVYTAYCSGCGHSLVENSHFCGHCLTLDFSWDHLVVVGNYQSSLAQYIHQFKFRGKFWLDRTLARLLLLAIWQARRTHGLILPDLIMPVPLHHWRQWWRGYNQADLLGRLLAKHLQIPYSNRWLKRRKYTSSQRGLNALARQQNMKNAFQLMPSFQAEHYQSVALVDDVITTGATLNAIIALLRAAGIKHIQVWGLCKT</sequence>
<organism evidence="2 3">
    <name type="scientific">Volucribacter amazonae</name>
    <dbReference type="NCBI Taxonomy" id="256731"/>
    <lineage>
        <taxon>Bacteria</taxon>
        <taxon>Pseudomonadati</taxon>
        <taxon>Pseudomonadota</taxon>
        <taxon>Gammaproteobacteria</taxon>
        <taxon>Pasteurellales</taxon>
        <taxon>Pasteurellaceae</taxon>
        <taxon>Volucribacter</taxon>
    </lineage>
</organism>
<proteinExistence type="inferred from homology"/>
<name>A0A9X4SLL3_9PAST</name>
<reference evidence="2" key="1">
    <citation type="submission" date="2016-03" db="EMBL/GenBank/DDBJ databases">
        <title>Co-evolution between Pasteurellaceae and their hosts.</title>
        <authorList>
            <person name="Hansen M.J."/>
            <person name="Bojesen A.M."/>
            <person name="Planet P."/>
        </authorList>
    </citation>
    <scope>NUCLEOTIDE SEQUENCE</scope>
    <source>
        <strain evidence="2">146/S8/89</strain>
    </source>
</reference>
<dbReference type="SUPFAM" id="SSF53271">
    <property type="entry name" value="PRTase-like"/>
    <property type="match status" value="1"/>
</dbReference>
<dbReference type="CDD" id="cd06223">
    <property type="entry name" value="PRTases_typeI"/>
    <property type="match status" value="1"/>
</dbReference>
<protein>
    <submittedName>
        <fullName evidence="2">Competence protein ComF</fullName>
    </submittedName>
</protein>
<accession>A0A9X4SLL3</accession>
<dbReference type="Gene3D" id="3.40.50.2020">
    <property type="match status" value="1"/>
</dbReference>
<evidence type="ECO:0000256" key="1">
    <source>
        <dbReference type="ARBA" id="ARBA00008007"/>
    </source>
</evidence>
<dbReference type="PANTHER" id="PTHR47505">
    <property type="entry name" value="DNA UTILIZATION PROTEIN YHGH"/>
    <property type="match status" value="1"/>
</dbReference>
<comment type="caution">
    <text evidence="2">The sequence shown here is derived from an EMBL/GenBank/DDBJ whole genome shotgun (WGS) entry which is preliminary data.</text>
</comment>
<dbReference type="PANTHER" id="PTHR47505:SF1">
    <property type="entry name" value="DNA UTILIZATION PROTEIN YHGH"/>
    <property type="match status" value="1"/>
</dbReference>
<keyword evidence="3" id="KW-1185">Reference proteome</keyword>
<dbReference type="AlphaFoldDB" id="A0A9X4SLL3"/>
<dbReference type="InterPro" id="IPR029057">
    <property type="entry name" value="PRTase-like"/>
</dbReference>